<evidence type="ECO:0000313" key="2">
    <source>
        <dbReference type="Proteomes" id="UP000001662"/>
    </source>
</evidence>
<dbReference type="eggNOG" id="ENOG5032N55">
    <property type="taxonomic scope" value="Bacteria"/>
</dbReference>
<dbReference type="HOGENOM" id="CLU_1812405_0_0_9"/>
<gene>
    <name evidence="1" type="ordered locus">Closa_0858</name>
</gene>
<reference evidence="1" key="1">
    <citation type="submission" date="2010-07" db="EMBL/GenBank/DDBJ databases">
        <title>Complete sequence of Clostridium saccharolyticum WM1.</title>
        <authorList>
            <consortium name="US DOE Joint Genome Institute"/>
            <person name="Lucas S."/>
            <person name="Copeland A."/>
            <person name="Lapidus A."/>
            <person name="Cheng J.-F."/>
            <person name="Bruce D."/>
            <person name="Goodwin L."/>
            <person name="Pitluck S."/>
            <person name="Chertkov O."/>
            <person name="Detter J.C."/>
            <person name="Han C."/>
            <person name="Tapia R."/>
            <person name="Land M."/>
            <person name="Hauser L."/>
            <person name="Chang Y.-J."/>
            <person name="Jeffries C."/>
            <person name="Kyrpides N."/>
            <person name="Ivanova N."/>
            <person name="Mikhailova N."/>
            <person name="Mouttaki H."/>
            <person name="Lin L."/>
            <person name="Zhou J."/>
            <person name="Hemme C.L."/>
            <person name="Woyke T."/>
        </authorList>
    </citation>
    <scope>NUCLEOTIDE SEQUENCE [LARGE SCALE GENOMIC DNA]</scope>
    <source>
        <strain evidence="1">WM1</strain>
    </source>
</reference>
<dbReference type="AlphaFoldDB" id="D9R643"/>
<dbReference type="KEGG" id="csh:Closa_0858"/>
<dbReference type="STRING" id="610130.Closa_0858"/>
<sequence>MEFCKIKNPPEYTLEVEHWTRDTDADGDQMAVVIEQLLNNTFYNKTLEESRQLPVLVNLPASGWSSEAPYCQKVVVTGVQATDNPTVHPCTPKELGPTEVKLKRKLISMITDGESGDGYVIFYCGEKKPTEDFSVYLRGVSVNG</sequence>
<dbReference type="PaxDb" id="610130-Closa_0858"/>
<accession>D9R643</accession>
<organism evidence="1 2">
    <name type="scientific">Lacrimispora saccharolytica (strain ATCC 35040 / DSM 2544 / NRCC 2533 / WM1)</name>
    <name type="common">Clostridium saccharolyticum</name>
    <dbReference type="NCBI Taxonomy" id="610130"/>
    <lineage>
        <taxon>Bacteria</taxon>
        <taxon>Bacillati</taxon>
        <taxon>Bacillota</taxon>
        <taxon>Clostridia</taxon>
        <taxon>Lachnospirales</taxon>
        <taxon>Lachnospiraceae</taxon>
        <taxon>Lacrimispora</taxon>
    </lineage>
</organism>
<dbReference type="RefSeq" id="WP_013271572.1">
    <property type="nucleotide sequence ID" value="NC_014376.1"/>
</dbReference>
<dbReference type="OrthoDB" id="1990763at2"/>
<keyword evidence="2" id="KW-1185">Reference proteome</keyword>
<name>D9R643_LACSW</name>
<evidence type="ECO:0000313" key="1">
    <source>
        <dbReference type="EMBL" id="ADL03477.1"/>
    </source>
</evidence>
<protein>
    <submittedName>
        <fullName evidence="1">Uncharacterized protein</fullName>
    </submittedName>
</protein>
<dbReference type="Proteomes" id="UP000001662">
    <property type="component" value="Chromosome"/>
</dbReference>
<dbReference type="EMBL" id="CP002109">
    <property type="protein sequence ID" value="ADL03477.1"/>
    <property type="molecule type" value="Genomic_DNA"/>
</dbReference>
<proteinExistence type="predicted"/>